<feature type="compositionally biased region" description="Polar residues" evidence="11">
    <location>
        <begin position="349"/>
        <end position="358"/>
    </location>
</feature>
<dbReference type="SUPFAM" id="SSF50978">
    <property type="entry name" value="WD40 repeat-like"/>
    <property type="match status" value="1"/>
</dbReference>
<keyword evidence="3" id="KW-0963">Cytoplasm</keyword>
<evidence type="ECO:0000256" key="3">
    <source>
        <dbReference type="ARBA" id="ARBA00022490"/>
    </source>
</evidence>
<dbReference type="GO" id="GO:0051015">
    <property type="term" value="F:actin filament binding"/>
    <property type="evidence" value="ECO:0007669"/>
    <property type="project" value="TreeGrafter"/>
</dbReference>
<dbReference type="GeneID" id="5854642"/>
<dbReference type="AlphaFoldDB" id="A8Q544"/>
<gene>
    <name evidence="12" type="ORF">MGL_2719</name>
</gene>
<evidence type="ECO:0000256" key="11">
    <source>
        <dbReference type="SAM" id="MobiDB-lite"/>
    </source>
</evidence>
<feature type="region of interest" description="Disordered" evidence="11">
    <location>
        <begin position="294"/>
        <end position="325"/>
    </location>
</feature>
<dbReference type="InParanoid" id="A8Q544"/>
<feature type="repeat" description="WD" evidence="10">
    <location>
        <begin position="50"/>
        <end position="84"/>
    </location>
</feature>
<dbReference type="GO" id="GO:0034314">
    <property type="term" value="P:Arp2/3 complex-mediated actin nucleation"/>
    <property type="evidence" value="ECO:0007669"/>
    <property type="project" value="InterPro"/>
</dbReference>
<reference evidence="12 13" key="1">
    <citation type="journal article" date="2007" name="Proc. Natl. Acad. Sci. U.S.A.">
        <title>Dandruff-associated Malassezia genomes reveal convergent and divergent virulence traits shared with plant and human fungal pathogens.</title>
        <authorList>
            <person name="Xu J."/>
            <person name="Saunders C.W."/>
            <person name="Hu P."/>
            <person name="Grant R.A."/>
            <person name="Boekhout T."/>
            <person name="Kuramae E.E."/>
            <person name="Kronstad J.W."/>
            <person name="Deangelis Y.M."/>
            <person name="Reeder N.L."/>
            <person name="Johnstone K.R."/>
            <person name="Leland M."/>
            <person name="Fieno A.M."/>
            <person name="Begley W.M."/>
            <person name="Sun Y."/>
            <person name="Lacey M.P."/>
            <person name="Chaudhary T."/>
            <person name="Keough T."/>
            <person name="Chu L."/>
            <person name="Sears R."/>
            <person name="Yuan B."/>
            <person name="Dawson T.L.Jr."/>
        </authorList>
    </citation>
    <scope>NUCLEOTIDE SEQUENCE [LARGE SCALE GENOMIC DNA]</scope>
    <source>
        <strain evidence="13">ATCC MYA-4612 / CBS 7966</strain>
    </source>
</reference>
<dbReference type="STRING" id="425265.A8Q544"/>
<dbReference type="InterPro" id="IPR015943">
    <property type="entry name" value="WD40/YVTN_repeat-like_dom_sf"/>
</dbReference>
<dbReference type="InterPro" id="IPR036322">
    <property type="entry name" value="WD40_repeat_dom_sf"/>
</dbReference>
<sequence length="432" mass="46416">MVNQVHQLSYSPLSAHAFNADRSKVAVSPNTNEIFIFSQSPQGWVLEHTLSEHDKVVTGIDWAPHTNRIVSCSQDRNAYVWTLSGSVWKPTLVLLRLHRGATAVRWSPNEDKFAVASSARIISVCSFEEDNDWWVAKHIKRPLRSTVTSIDWHPNNVLWPAGCADFHARVFSAYIKGVDTKPPPSVWGERLPFGTVCGEFPTPSGGWVHGVAFSPSGDALAYVGHDASLTVVYPAAPESPPQAMHVIRLPSLPYMTLLFISETALVAAGHDCQPMVFEGSIDNGWKLTRSLDTVGTAASKPKPPPPPPKKPGLGAPAATASSGGVGRLNNEAFARFREADSRGKAAAPSTLSTDSTPQSFGAVAGASIADDGELHTTHQNTITDIRIYSGARDHVESISTSGVDGRLCTFETNKGSTAIAPILRGIQSMQIV</sequence>
<comment type="similarity">
    <text evidence="2">Belongs to the WD repeat ARPC1 family.</text>
</comment>
<evidence type="ECO:0000256" key="5">
    <source>
        <dbReference type="ARBA" id="ARBA00022737"/>
    </source>
</evidence>
<dbReference type="Gene3D" id="2.130.10.10">
    <property type="entry name" value="YVTN repeat-like/Quinoprotein amine dehydrogenase"/>
    <property type="match status" value="1"/>
</dbReference>
<name>A8Q544_MALGO</name>
<keyword evidence="6" id="KW-0009">Actin-binding</keyword>
<keyword evidence="7" id="KW-0206">Cytoskeleton</keyword>
<evidence type="ECO:0000256" key="8">
    <source>
        <dbReference type="ARBA" id="ARBA00041244"/>
    </source>
</evidence>
<keyword evidence="4 10" id="KW-0853">WD repeat</keyword>
<comment type="subcellular location">
    <subcellularLocation>
        <location evidence="1">Cytoplasm</location>
        <location evidence="1">Cytoskeleton</location>
    </subcellularLocation>
</comment>
<dbReference type="OrthoDB" id="406844at2759"/>
<feature type="compositionally biased region" description="Pro residues" evidence="11">
    <location>
        <begin position="301"/>
        <end position="310"/>
    </location>
</feature>
<evidence type="ECO:0000256" key="6">
    <source>
        <dbReference type="ARBA" id="ARBA00023203"/>
    </source>
</evidence>
<dbReference type="Pfam" id="PF00400">
    <property type="entry name" value="WD40"/>
    <property type="match status" value="1"/>
</dbReference>
<evidence type="ECO:0000256" key="10">
    <source>
        <dbReference type="PROSITE-ProRule" id="PRU00221"/>
    </source>
</evidence>
<keyword evidence="5" id="KW-0677">Repeat</keyword>
<evidence type="ECO:0000256" key="7">
    <source>
        <dbReference type="ARBA" id="ARBA00023212"/>
    </source>
</evidence>
<keyword evidence="13" id="KW-1185">Reference proteome</keyword>
<dbReference type="OMA" id="IWDVKVT"/>
<comment type="caution">
    <text evidence="12">The sequence shown here is derived from an EMBL/GenBank/DDBJ whole genome shotgun (WGS) entry which is preliminary data.</text>
</comment>
<dbReference type="PANTHER" id="PTHR10709:SF2">
    <property type="entry name" value="ACTIN-RELATED PROTEIN 2_3 COMPLEX SUBUNIT"/>
    <property type="match status" value="1"/>
</dbReference>
<dbReference type="KEGG" id="mgl:MGL_2719"/>
<dbReference type="PANTHER" id="PTHR10709">
    <property type="entry name" value="ACTIN-RELATED PROTEIN 2/3 COMPLEX SUBUNIT 1"/>
    <property type="match status" value="1"/>
</dbReference>
<protein>
    <recommendedName>
        <fullName evidence="8">Arp2/3 complex 41 kDa subunit</fullName>
    </recommendedName>
    <alternativeName>
        <fullName evidence="9">p41-ARC</fullName>
    </alternativeName>
</protein>
<dbReference type="InterPro" id="IPR017383">
    <property type="entry name" value="ARPC1"/>
</dbReference>
<feature type="region of interest" description="Disordered" evidence="11">
    <location>
        <begin position="339"/>
        <end position="358"/>
    </location>
</feature>
<proteinExistence type="inferred from homology"/>
<evidence type="ECO:0000313" key="13">
    <source>
        <dbReference type="Proteomes" id="UP000008837"/>
    </source>
</evidence>
<organism evidence="12 13">
    <name type="scientific">Malassezia globosa (strain ATCC MYA-4612 / CBS 7966)</name>
    <name type="common">Dandruff-associated fungus</name>
    <dbReference type="NCBI Taxonomy" id="425265"/>
    <lineage>
        <taxon>Eukaryota</taxon>
        <taxon>Fungi</taxon>
        <taxon>Dikarya</taxon>
        <taxon>Basidiomycota</taxon>
        <taxon>Ustilaginomycotina</taxon>
        <taxon>Malasseziomycetes</taxon>
        <taxon>Malasseziales</taxon>
        <taxon>Malasseziaceae</taxon>
        <taxon>Malassezia</taxon>
    </lineage>
</organism>
<dbReference type="RefSeq" id="XP_001730337.1">
    <property type="nucleotide sequence ID" value="XM_001730285.1"/>
</dbReference>
<dbReference type="EMBL" id="AAYY01000009">
    <property type="protein sequence ID" value="EDP43123.1"/>
    <property type="molecule type" value="Genomic_DNA"/>
</dbReference>
<evidence type="ECO:0000256" key="9">
    <source>
        <dbReference type="ARBA" id="ARBA00041789"/>
    </source>
</evidence>
<evidence type="ECO:0000256" key="4">
    <source>
        <dbReference type="ARBA" id="ARBA00022574"/>
    </source>
</evidence>
<evidence type="ECO:0000256" key="2">
    <source>
        <dbReference type="ARBA" id="ARBA00006260"/>
    </source>
</evidence>
<dbReference type="VEuPathDB" id="FungiDB:MGL_2719"/>
<dbReference type="SMART" id="SM00320">
    <property type="entry name" value="WD40"/>
    <property type="match status" value="4"/>
</dbReference>
<evidence type="ECO:0000256" key="1">
    <source>
        <dbReference type="ARBA" id="ARBA00004245"/>
    </source>
</evidence>
<evidence type="ECO:0000313" key="12">
    <source>
        <dbReference type="EMBL" id="EDP43123.1"/>
    </source>
</evidence>
<dbReference type="PROSITE" id="PS50082">
    <property type="entry name" value="WD_REPEATS_2"/>
    <property type="match status" value="1"/>
</dbReference>
<dbReference type="PROSITE" id="PS50294">
    <property type="entry name" value="WD_REPEATS_REGION"/>
    <property type="match status" value="1"/>
</dbReference>
<accession>A8Q544</accession>
<dbReference type="GO" id="GO:0005885">
    <property type="term" value="C:Arp2/3 protein complex"/>
    <property type="evidence" value="ECO:0007669"/>
    <property type="project" value="InterPro"/>
</dbReference>
<dbReference type="Proteomes" id="UP000008837">
    <property type="component" value="Unassembled WGS sequence"/>
</dbReference>
<dbReference type="InterPro" id="IPR001680">
    <property type="entry name" value="WD40_rpt"/>
</dbReference>
<dbReference type="FunCoup" id="A8Q544">
    <property type="interactions" value="331"/>
</dbReference>